<feature type="domain" description="Tc1-like transposase DDE" evidence="2">
    <location>
        <begin position="246"/>
        <end position="320"/>
    </location>
</feature>
<dbReference type="Pfam" id="PF13565">
    <property type="entry name" value="HTH_32"/>
    <property type="match status" value="1"/>
</dbReference>
<accession>A0A256KDH9</accession>
<dbReference type="SUPFAM" id="SSF46689">
    <property type="entry name" value="Homeodomain-like"/>
    <property type="match status" value="1"/>
</dbReference>
<evidence type="ECO:0000259" key="2">
    <source>
        <dbReference type="Pfam" id="PF13358"/>
    </source>
</evidence>
<proteinExistence type="predicted"/>
<dbReference type="EMBL" id="CP034940">
    <property type="protein sequence ID" value="QAY20344.1"/>
    <property type="molecule type" value="Genomic_DNA"/>
</dbReference>
<dbReference type="AlphaFoldDB" id="A0A256KDH9"/>
<gene>
    <name evidence="3" type="ORF">EO776_01985</name>
    <name evidence="4" type="ORF">EO776_10130</name>
</gene>
<feature type="compositionally biased region" description="Acidic residues" evidence="1">
    <location>
        <begin position="177"/>
        <end position="187"/>
    </location>
</feature>
<dbReference type="GO" id="GO:0003676">
    <property type="term" value="F:nucleic acid binding"/>
    <property type="evidence" value="ECO:0007669"/>
    <property type="project" value="InterPro"/>
</dbReference>
<name>A0A256KDH9_HALEZ</name>
<evidence type="ECO:0000313" key="5">
    <source>
        <dbReference type="Proteomes" id="UP000293073"/>
    </source>
</evidence>
<dbReference type="GeneID" id="301360160"/>
<sequence>MVGREKEVVKHLSREDLDRLQAETDNLKTYKRLTFLKHLYDGETLAEAADKVGISNGAASNWVRRWNQGGLGKLTPNFGGGRPPKLDETEQEQLIERLREDQPWKKQEIEHLLDEEFNVEYHKNYLPTFLDELGLHYAIPRTKRPDRPENAEEILDERVEYAFDEDAHNEPHNKREDDEEDEDWNADDDIYTDGGTVVGFFDISHPQPWDNSQRVYSVDEPHIERPLVKVDTPAAGFYALNGTSVLSFPPDQTKEEICACFEAIREQNPGKRILLVLDNFSSHICKYTRKRAHELGIDLVFLPVGSPHLNPIEPVWKSLKWESSPLIVDGEDEYRSLLDEIFGNLTEKLSFAESWIENHLSGFFSKMS</sequence>
<evidence type="ECO:0000256" key="1">
    <source>
        <dbReference type="SAM" id="MobiDB-lite"/>
    </source>
</evidence>
<evidence type="ECO:0000313" key="4">
    <source>
        <dbReference type="EMBL" id="QAY20344.1"/>
    </source>
</evidence>
<dbReference type="Proteomes" id="UP000293073">
    <property type="component" value="Chromosome"/>
</dbReference>
<protein>
    <submittedName>
        <fullName evidence="4">IS630 family transposase</fullName>
    </submittedName>
</protein>
<organism evidence="4 5">
    <name type="scientific">Halorubrum ezzemoulense</name>
    <name type="common">Halorubrum chaoviator</name>
    <dbReference type="NCBI Taxonomy" id="337243"/>
    <lineage>
        <taxon>Archaea</taxon>
        <taxon>Methanobacteriati</taxon>
        <taxon>Methanobacteriota</taxon>
        <taxon>Stenosarchaea group</taxon>
        <taxon>Halobacteria</taxon>
        <taxon>Halobacteriales</taxon>
        <taxon>Haloferacaceae</taxon>
        <taxon>Halorubrum</taxon>
    </lineage>
</organism>
<dbReference type="NCBIfam" id="NF033545">
    <property type="entry name" value="transpos_IS630"/>
    <property type="match status" value="1"/>
</dbReference>
<dbReference type="KEGG" id="hezz:EO776_01985"/>
<dbReference type="InterPro" id="IPR047655">
    <property type="entry name" value="Transpos_IS630-like"/>
</dbReference>
<dbReference type="InterPro" id="IPR009057">
    <property type="entry name" value="Homeodomain-like_sf"/>
</dbReference>
<evidence type="ECO:0000313" key="3">
    <source>
        <dbReference type="EMBL" id="QAY18879.1"/>
    </source>
</evidence>
<dbReference type="EMBL" id="CP034940">
    <property type="protein sequence ID" value="QAY18879.1"/>
    <property type="molecule type" value="Genomic_DNA"/>
</dbReference>
<dbReference type="Gene3D" id="3.30.420.10">
    <property type="entry name" value="Ribonuclease H-like superfamily/Ribonuclease H"/>
    <property type="match status" value="1"/>
</dbReference>
<feature type="region of interest" description="Disordered" evidence="1">
    <location>
        <begin position="162"/>
        <end position="187"/>
    </location>
</feature>
<dbReference type="Pfam" id="PF13358">
    <property type="entry name" value="DDE_3"/>
    <property type="match status" value="1"/>
</dbReference>
<feature type="compositionally biased region" description="Basic and acidic residues" evidence="1">
    <location>
        <begin position="162"/>
        <end position="176"/>
    </location>
</feature>
<reference evidence="4" key="1">
    <citation type="journal article" date="2019" name="Microbiol. Resour. Announc.">
        <title>Complete Genome Sequence of Halorubrum ezzemoulense Strain Fb21.</title>
        <authorList>
            <person name="Feng Y."/>
            <person name="Louyakis A.S."/>
            <person name="Makkay A.M."/>
            <person name="Guerrero R.O."/>
            <person name="Papke R.T."/>
            <person name="Gogarten J.P."/>
        </authorList>
    </citation>
    <scope>NUCLEOTIDE SEQUENCE</scope>
    <source>
        <strain evidence="4">Fb21</strain>
    </source>
</reference>
<reference evidence="5" key="2">
    <citation type="submission" date="2019-01" db="EMBL/GenBank/DDBJ databases">
        <title>Complete genome of Halorubrum ezzemoulense strain FB21.</title>
        <authorList>
            <person name="Feng Y."/>
            <person name="Louyakis A.S."/>
            <person name="Papke R.T."/>
            <person name="Gogarten J.P."/>
        </authorList>
    </citation>
    <scope>NUCLEOTIDE SEQUENCE [LARGE SCALE GENOMIC DNA]</scope>
    <source>
        <strain evidence="5">Fb21</strain>
    </source>
</reference>
<dbReference type="InterPro" id="IPR036397">
    <property type="entry name" value="RNaseH_sf"/>
</dbReference>
<dbReference type="RefSeq" id="WP_100050283.1">
    <property type="nucleotide sequence ID" value="NZ_CP034940.1"/>
</dbReference>
<dbReference type="InterPro" id="IPR038717">
    <property type="entry name" value="Tc1-like_DDE_dom"/>
</dbReference>
<dbReference type="KEGG" id="hezz:EO776_10130"/>